<dbReference type="OrthoDB" id="9789605at2"/>
<accession>A0A4R1B3L2</accession>
<evidence type="ECO:0000259" key="3">
    <source>
        <dbReference type="PROSITE" id="PS51186"/>
    </source>
</evidence>
<dbReference type="Gene3D" id="3.40.630.30">
    <property type="match status" value="1"/>
</dbReference>
<dbReference type="Proteomes" id="UP000295334">
    <property type="component" value="Unassembled WGS sequence"/>
</dbReference>
<keyword evidence="2" id="KW-0012">Acyltransferase</keyword>
<protein>
    <submittedName>
        <fullName evidence="4">GNAT family N-acetyltransferase</fullName>
    </submittedName>
</protein>
<sequence>MTQATTEAGALIGRPGSTDFEEMLELWERSVRATHFFLREEDIVRFRALIPRYLELLDLYCTRDATGAISGFLGTAGGKIEMLFIRPDQRGRGIGSALLRFAVHGLGLRQVDVNEQNGQAKTFYLHAGFRIAGRSERDGMGKPYPLLHMEWEGHP</sequence>
<reference evidence="4 5" key="1">
    <citation type="submission" date="2019-03" db="EMBL/GenBank/DDBJ databases">
        <authorList>
            <person name="Kim M.K.M."/>
        </authorList>
    </citation>
    <scope>NUCLEOTIDE SEQUENCE [LARGE SCALE GENOMIC DNA]</scope>
    <source>
        <strain evidence="4 5">17J68-12</strain>
    </source>
</reference>
<comment type="caution">
    <text evidence="4">The sequence shown here is derived from an EMBL/GenBank/DDBJ whole genome shotgun (WGS) entry which is preliminary data.</text>
</comment>
<dbReference type="PANTHER" id="PTHR43800:SF1">
    <property type="entry name" value="PEPTIDYL-LYSINE N-ACETYLTRANSFERASE YJAB"/>
    <property type="match status" value="1"/>
</dbReference>
<keyword evidence="5" id="KW-1185">Reference proteome</keyword>
<gene>
    <name evidence="4" type="ORF">EPD60_14805</name>
</gene>
<name>A0A4R1B3L2_9BACT</name>
<dbReference type="GO" id="GO:0016747">
    <property type="term" value="F:acyltransferase activity, transferring groups other than amino-acyl groups"/>
    <property type="evidence" value="ECO:0007669"/>
    <property type="project" value="InterPro"/>
</dbReference>
<organism evidence="4 5">
    <name type="scientific">Flaviaesturariibacter flavus</name>
    <dbReference type="NCBI Taxonomy" id="2502780"/>
    <lineage>
        <taxon>Bacteria</taxon>
        <taxon>Pseudomonadati</taxon>
        <taxon>Bacteroidota</taxon>
        <taxon>Chitinophagia</taxon>
        <taxon>Chitinophagales</taxon>
        <taxon>Chitinophagaceae</taxon>
        <taxon>Flaviaestuariibacter</taxon>
    </lineage>
</organism>
<dbReference type="AlphaFoldDB" id="A0A4R1B3L2"/>
<dbReference type="Pfam" id="PF13508">
    <property type="entry name" value="Acetyltransf_7"/>
    <property type="match status" value="1"/>
</dbReference>
<dbReference type="PROSITE" id="PS51186">
    <property type="entry name" value="GNAT"/>
    <property type="match status" value="1"/>
</dbReference>
<evidence type="ECO:0000256" key="2">
    <source>
        <dbReference type="ARBA" id="ARBA00023315"/>
    </source>
</evidence>
<proteinExistence type="predicted"/>
<evidence type="ECO:0000256" key="1">
    <source>
        <dbReference type="ARBA" id="ARBA00022679"/>
    </source>
</evidence>
<evidence type="ECO:0000313" key="5">
    <source>
        <dbReference type="Proteomes" id="UP000295334"/>
    </source>
</evidence>
<dbReference type="EMBL" id="SJZI01000050">
    <property type="protein sequence ID" value="TCJ12692.1"/>
    <property type="molecule type" value="Genomic_DNA"/>
</dbReference>
<keyword evidence="1 4" id="KW-0808">Transferase</keyword>
<dbReference type="InterPro" id="IPR000182">
    <property type="entry name" value="GNAT_dom"/>
</dbReference>
<dbReference type="SUPFAM" id="SSF55729">
    <property type="entry name" value="Acyl-CoA N-acyltransferases (Nat)"/>
    <property type="match status" value="1"/>
</dbReference>
<feature type="domain" description="N-acetyltransferase" evidence="3">
    <location>
        <begin position="11"/>
        <end position="145"/>
    </location>
</feature>
<dbReference type="InterPro" id="IPR016181">
    <property type="entry name" value="Acyl_CoA_acyltransferase"/>
</dbReference>
<dbReference type="CDD" id="cd04301">
    <property type="entry name" value="NAT_SF"/>
    <property type="match status" value="1"/>
</dbReference>
<evidence type="ECO:0000313" key="4">
    <source>
        <dbReference type="EMBL" id="TCJ12692.1"/>
    </source>
</evidence>
<dbReference type="PANTHER" id="PTHR43800">
    <property type="entry name" value="PEPTIDYL-LYSINE N-ACETYLTRANSFERASE YJAB"/>
    <property type="match status" value="1"/>
</dbReference>